<dbReference type="SUPFAM" id="SSF50044">
    <property type="entry name" value="SH3-domain"/>
    <property type="match status" value="1"/>
</dbReference>
<organism evidence="6 7">
    <name type="scientific">Aphis glycines</name>
    <name type="common">Soybean aphid</name>
    <dbReference type="NCBI Taxonomy" id="307491"/>
    <lineage>
        <taxon>Eukaryota</taxon>
        <taxon>Metazoa</taxon>
        <taxon>Ecdysozoa</taxon>
        <taxon>Arthropoda</taxon>
        <taxon>Hexapoda</taxon>
        <taxon>Insecta</taxon>
        <taxon>Pterygota</taxon>
        <taxon>Neoptera</taxon>
        <taxon>Paraneoptera</taxon>
        <taxon>Hemiptera</taxon>
        <taxon>Sternorrhyncha</taxon>
        <taxon>Aphidomorpha</taxon>
        <taxon>Aphidoidea</taxon>
        <taxon>Aphididae</taxon>
        <taxon>Aphidini</taxon>
        <taxon>Aphis</taxon>
        <taxon>Aphis</taxon>
    </lineage>
</organism>
<feature type="domain" description="GT23" evidence="5">
    <location>
        <begin position="186"/>
        <end position="525"/>
    </location>
</feature>
<comment type="caution">
    <text evidence="6">The sequence shown here is derived from an EMBL/GenBank/DDBJ whole genome shotgun (WGS) entry which is preliminary data.</text>
</comment>
<dbReference type="Pfam" id="PF19745">
    <property type="entry name" value="FUT8_N_cat"/>
    <property type="match status" value="1"/>
</dbReference>
<dbReference type="Gene3D" id="2.30.30.40">
    <property type="entry name" value="SH3 Domains"/>
    <property type="match status" value="1"/>
</dbReference>
<dbReference type="PANTHER" id="PTHR13132">
    <property type="entry name" value="ALPHA- 1,6 -FUCOSYLTRANSFERASE"/>
    <property type="match status" value="1"/>
</dbReference>
<evidence type="ECO:0000256" key="3">
    <source>
        <dbReference type="PROSITE-ProRule" id="PRU00992"/>
    </source>
</evidence>
<name>A0A6G0T7D5_APHGL</name>
<feature type="region of interest" description="Important for donor substrate binding" evidence="3">
    <location>
        <begin position="356"/>
        <end position="357"/>
    </location>
</feature>
<keyword evidence="7" id="KW-1185">Reference proteome</keyword>
<dbReference type="PROSITE" id="PS51659">
    <property type="entry name" value="GT23"/>
    <property type="match status" value="1"/>
</dbReference>
<dbReference type="InterPro" id="IPR035653">
    <property type="entry name" value="Fut8_SH3"/>
</dbReference>
<keyword evidence="4" id="KW-0812">Transmembrane</keyword>
<keyword evidence="2 3" id="KW-0808">Transferase</keyword>
<comment type="similarity">
    <text evidence="3">Belongs to the glycosyltransferase 23 family.</text>
</comment>
<dbReference type="InterPro" id="IPR036028">
    <property type="entry name" value="SH3-like_dom_sf"/>
</dbReference>
<proteinExistence type="inferred from homology"/>
<dbReference type="InterPro" id="IPR027350">
    <property type="entry name" value="GT23_dom"/>
</dbReference>
<dbReference type="GO" id="GO:0046921">
    <property type="term" value="F:alpha-(1-&gt;6)-fucosyltransferase activity"/>
    <property type="evidence" value="ECO:0007669"/>
    <property type="project" value="TreeGrafter"/>
</dbReference>
<protein>
    <recommendedName>
        <fullName evidence="5">GT23 domain-containing protein</fullName>
    </recommendedName>
</protein>
<feature type="transmembrane region" description="Helical" evidence="4">
    <location>
        <begin position="12"/>
        <end position="28"/>
    </location>
</feature>
<gene>
    <name evidence="6" type="ORF">AGLY_012972</name>
</gene>
<dbReference type="Gene3D" id="3.40.50.11350">
    <property type="match status" value="1"/>
</dbReference>
<sequence length="525" mass="62073">MQIYRFWQKIRFFFILLCIYYLLVIINLKQQQANNIVKKKLSKELTNILFELNYLHENNTMLKQQVIFLTKRLRIFEKNNSKQKKLNGPPEDYELLRRRIYSNTKEFWRYISFELRSLAMSVRSYKFFIIHMKTIIDEHYRSLLNDIAKLTEVDGYSQWRRKEYIYLSTLVKKRLRILQTSEDCSKAKKLACNLIVDHQSCGYGCRLHHLVNCMVIAFATKRILILDNPQNWGFISGGFTKLFFPLSNTCTSLNRNETVLPWPGNESVQVVNLSLPITAPNGPNRKRRPYPTPFNSLVLPKDLSRRLNVLHGDPAVWWIGQFVNYLIRPQTSTIDIFEDYEVNFGFTKPIVGVHIRRTDKISSFHQLEEYMYYVEEYYKLQELNGEVTYKKIYLATDDPTLFKEAYDKQVKIVCRLAYEIMNGLELKDASAQFTSLDDAYYFNDQIRRLNVAVLPHKAKRPQEMDLKVGDEIEVVENQWNGYSKGIHLRTNKSLLYPTFKVTQKIEVMSFDNYSGIKISTEELEE</sequence>
<reference evidence="6 7" key="1">
    <citation type="submission" date="2019-08" db="EMBL/GenBank/DDBJ databases">
        <title>The genome of the soybean aphid Biotype 1, its phylome, world population structure and adaptation to the North American continent.</title>
        <authorList>
            <person name="Giordano R."/>
            <person name="Donthu R.K."/>
            <person name="Hernandez A.G."/>
            <person name="Wright C.L."/>
            <person name="Zimin A.V."/>
        </authorList>
    </citation>
    <scope>NUCLEOTIDE SEQUENCE [LARGE SCALE GENOMIC DNA]</scope>
    <source>
        <tissue evidence="6">Whole aphids</tissue>
    </source>
</reference>
<dbReference type="OrthoDB" id="2014825at2759"/>
<dbReference type="EMBL" id="VYZN01000053">
    <property type="protein sequence ID" value="KAE9527274.1"/>
    <property type="molecule type" value="Genomic_DNA"/>
</dbReference>
<evidence type="ECO:0000259" key="5">
    <source>
        <dbReference type="PROSITE" id="PS51659"/>
    </source>
</evidence>
<keyword evidence="1 3" id="KW-0328">Glycosyltransferase</keyword>
<evidence type="ECO:0000256" key="4">
    <source>
        <dbReference type="SAM" id="Phobius"/>
    </source>
</evidence>
<evidence type="ECO:0000313" key="6">
    <source>
        <dbReference type="EMBL" id="KAE9527274.1"/>
    </source>
</evidence>
<dbReference type="CDD" id="cd11792">
    <property type="entry name" value="SH3_Fut8"/>
    <property type="match status" value="1"/>
</dbReference>
<dbReference type="GO" id="GO:0006487">
    <property type="term" value="P:protein N-linked glycosylation"/>
    <property type="evidence" value="ECO:0007669"/>
    <property type="project" value="TreeGrafter"/>
</dbReference>
<keyword evidence="4" id="KW-0472">Membrane</keyword>
<dbReference type="InterPro" id="IPR045573">
    <property type="entry name" value="Fut8_N_cat"/>
</dbReference>
<dbReference type="Proteomes" id="UP000475862">
    <property type="component" value="Unassembled WGS sequence"/>
</dbReference>
<dbReference type="AlphaFoldDB" id="A0A6G0T7D5"/>
<dbReference type="Gene3D" id="1.10.287.1060">
    <property type="entry name" value="ESAT-6-like"/>
    <property type="match status" value="1"/>
</dbReference>
<dbReference type="PANTHER" id="PTHR13132:SF29">
    <property type="entry name" value="ALPHA-(1,6)-FUCOSYLTRANSFERASE"/>
    <property type="match status" value="1"/>
</dbReference>
<keyword evidence="4" id="KW-1133">Transmembrane helix</keyword>
<accession>A0A6G0T7D5</accession>
<evidence type="ECO:0000256" key="2">
    <source>
        <dbReference type="ARBA" id="ARBA00022679"/>
    </source>
</evidence>
<evidence type="ECO:0000313" key="7">
    <source>
        <dbReference type="Proteomes" id="UP000475862"/>
    </source>
</evidence>
<evidence type="ECO:0000256" key="1">
    <source>
        <dbReference type="ARBA" id="ARBA00022676"/>
    </source>
</evidence>